<feature type="transmembrane region" description="Helical" evidence="1">
    <location>
        <begin position="110"/>
        <end position="129"/>
    </location>
</feature>
<dbReference type="InterPro" id="IPR053150">
    <property type="entry name" value="Teicoplanin_resist-assoc"/>
</dbReference>
<proteinExistence type="predicted"/>
<feature type="transmembrane region" description="Helical" evidence="1">
    <location>
        <begin position="180"/>
        <end position="200"/>
    </location>
</feature>
<reference evidence="3 4" key="1">
    <citation type="submission" date="2018-05" db="EMBL/GenBank/DDBJ databases">
        <title>Genomic Encyclopedia of Archaeal and Bacterial Type Strains, Phase II (KMG-II): from individual species to whole genera.</title>
        <authorList>
            <person name="Goeker M."/>
        </authorList>
    </citation>
    <scope>NUCLEOTIDE SEQUENCE [LARGE SCALE GENOMIC DNA]</scope>
    <source>
        <strain evidence="3 4">DSM 45184</strain>
    </source>
</reference>
<dbReference type="PANTHER" id="PTHR36834:SF1">
    <property type="entry name" value="INTEGRAL MEMBRANE PROTEIN"/>
    <property type="match status" value="1"/>
</dbReference>
<feature type="transmembrane region" description="Helical" evidence="1">
    <location>
        <begin position="261"/>
        <end position="280"/>
    </location>
</feature>
<feature type="domain" description="VanZ-like" evidence="2">
    <location>
        <begin position="54"/>
        <end position="196"/>
    </location>
</feature>
<evidence type="ECO:0000313" key="3">
    <source>
        <dbReference type="EMBL" id="PWK46294.1"/>
    </source>
</evidence>
<dbReference type="InterPro" id="IPR006976">
    <property type="entry name" value="VanZ-like"/>
</dbReference>
<accession>A0A316FBR1</accession>
<evidence type="ECO:0000259" key="2">
    <source>
        <dbReference type="Pfam" id="PF04892"/>
    </source>
</evidence>
<feature type="transmembrane region" description="Helical" evidence="1">
    <location>
        <begin position="301"/>
        <end position="318"/>
    </location>
</feature>
<dbReference type="PANTHER" id="PTHR36834">
    <property type="entry name" value="MEMBRANE PROTEIN-RELATED"/>
    <property type="match status" value="1"/>
</dbReference>
<dbReference type="AlphaFoldDB" id="A0A316FBR1"/>
<dbReference type="Pfam" id="PF04892">
    <property type="entry name" value="VanZ"/>
    <property type="match status" value="1"/>
</dbReference>
<keyword evidence="4" id="KW-1185">Reference proteome</keyword>
<dbReference type="Proteomes" id="UP000245697">
    <property type="component" value="Unassembled WGS sequence"/>
</dbReference>
<evidence type="ECO:0000313" key="4">
    <source>
        <dbReference type="Proteomes" id="UP000245697"/>
    </source>
</evidence>
<keyword evidence="1" id="KW-0472">Membrane</keyword>
<feature type="transmembrane region" description="Helical" evidence="1">
    <location>
        <begin position="324"/>
        <end position="340"/>
    </location>
</feature>
<sequence length="363" mass="37409">MQSGVTVASMAPGVLALGVGVVLAVAGFVPWVAARYRRRGRMSAGSAILAFSVLVYALALLAYTMLPLPAEPADMCVSGGKAPQTRLFGFLSNIERHGGYHGPASLLNNWAIAQVLLNVVLFIPLGMFVRHARRHRRAAGGLAGAAVAGFLVSLLVECTQVTGGWFVYPCAYRQFDVDDLLVNTFGALCGAFAAPLVAVVSSRRDDPGEVGQPVTAGRRLAGMLSDVLLVALAGGVLSAVVDTVAVAAGGDVRAGGSGTTSYLVALLPAFGQLACIGVTGRTAGEAVVRLRPARMPTAGRAVLRWTLGIGGWSILAQADSMVSLLAYPLAVVTVVSVWTTRGHRGLAYASAGLEVQDVRSAAA</sequence>
<keyword evidence="1" id="KW-1133">Transmembrane helix</keyword>
<gene>
    <name evidence="3" type="ORF">BC793_110288</name>
</gene>
<protein>
    <submittedName>
        <fullName evidence="3">Glycopeptide antibiotics resistance protein</fullName>
    </submittedName>
</protein>
<dbReference type="EMBL" id="QGGR01000010">
    <property type="protein sequence ID" value="PWK46294.1"/>
    <property type="molecule type" value="Genomic_DNA"/>
</dbReference>
<comment type="caution">
    <text evidence="3">The sequence shown here is derived from an EMBL/GenBank/DDBJ whole genome shotgun (WGS) entry which is preliminary data.</text>
</comment>
<feature type="transmembrane region" description="Helical" evidence="1">
    <location>
        <begin position="12"/>
        <end position="34"/>
    </location>
</feature>
<feature type="transmembrane region" description="Helical" evidence="1">
    <location>
        <begin position="141"/>
        <end position="168"/>
    </location>
</feature>
<feature type="transmembrane region" description="Helical" evidence="1">
    <location>
        <begin position="46"/>
        <end position="66"/>
    </location>
</feature>
<feature type="transmembrane region" description="Helical" evidence="1">
    <location>
        <begin position="220"/>
        <end position="241"/>
    </location>
</feature>
<name>A0A316FBR1_9ACTN</name>
<organism evidence="3 4">
    <name type="scientific">Actinoplanes xinjiangensis</name>
    <dbReference type="NCBI Taxonomy" id="512350"/>
    <lineage>
        <taxon>Bacteria</taxon>
        <taxon>Bacillati</taxon>
        <taxon>Actinomycetota</taxon>
        <taxon>Actinomycetes</taxon>
        <taxon>Micromonosporales</taxon>
        <taxon>Micromonosporaceae</taxon>
        <taxon>Actinoplanes</taxon>
    </lineage>
</organism>
<keyword evidence="1" id="KW-0812">Transmembrane</keyword>
<evidence type="ECO:0000256" key="1">
    <source>
        <dbReference type="SAM" id="Phobius"/>
    </source>
</evidence>